<feature type="transmembrane region" description="Helical" evidence="11">
    <location>
        <begin position="442"/>
        <end position="464"/>
    </location>
</feature>
<feature type="transmembrane region" description="Helical" evidence="11">
    <location>
        <begin position="81"/>
        <end position="103"/>
    </location>
</feature>
<evidence type="ECO:0000256" key="8">
    <source>
        <dbReference type="ARBA" id="ARBA00023180"/>
    </source>
</evidence>
<evidence type="ECO:0000256" key="5">
    <source>
        <dbReference type="ARBA" id="ARBA00023040"/>
    </source>
</evidence>
<evidence type="ECO:0000256" key="9">
    <source>
        <dbReference type="ARBA" id="ARBA00023224"/>
    </source>
</evidence>
<keyword evidence="4 11" id="KW-1133">Transmembrane helix</keyword>
<keyword evidence="8" id="KW-0325">Glycoprotein</keyword>
<evidence type="ECO:0000256" key="11">
    <source>
        <dbReference type="SAM" id="Phobius"/>
    </source>
</evidence>
<reference evidence="13 14" key="1">
    <citation type="submission" date="2022-05" db="EMBL/GenBank/DDBJ databases">
        <authorList>
            <consortium name="Genoscope - CEA"/>
            <person name="William W."/>
        </authorList>
    </citation>
    <scope>NUCLEOTIDE SEQUENCE [LARGE SCALE GENOMIC DNA]</scope>
</reference>
<keyword evidence="2" id="KW-1003">Cell membrane</keyword>
<dbReference type="PROSITE" id="PS50262">
    <property type="entry name" value="G_PROTEIN_RECEP_F1_2"/>
    <property type="match status" value="2"/>
</dbReference>
<feature type="transmembrane region" description="Helical" evidence="11">
    <location>
        <begin position="520"/>
        <end position="541"/>
    </location>
</feature>
<dbReference type="CDD" id="cd00637">
    <property type="entry name" value="7tm_classA_rhodopsin-like"/>
    <property type="match status" value="2"/>
</dbReference>
<evidence type="ECO:0000313" key="13">
    <source>
        <dbReference type="EMBL" id="CAH3155974.1"/>
    </source>
</evidence>
<feature type="transmembrane region" description="Helical" evidence="11">
    <location>
        <begin position="124"/>
        <end position="146"/>
    </location>
</feature>
<feature type="domain" description="G-protein coupled receptors family 1 profile" evidence="12">
    <location>
        <begin position="310"/>
        <end position="539"/>
    </location>
</feature>
<evidence type="ECO:0000259" key="12">
    <source>
        <dbReference type="PROSITE" id="PS50262"/>
    </source>
</evidence>
<feature type="transmembrane region" description="Helical" evidence="11">
    <location>
        <begin position="410"/>
        <end position="436"/>
    </location>
</feature>
<dbReference type="PANTHER" id="PTHR24246:SF27">
    <property type="entry name" value="ADENOSINE RECEPTOR, ISOFORM A"/>
    <property type="match status" value="1"/>
</dbReference>
<accession>A0ABN8Q2M0</accession>
<feature type="transmembrane region" description="Helical" evidence="11">
    <location>
        <begin position="152"/>
        <end position="177"/>
    </location>
</feature>
<feature type="domain" description="G-protein coupled receptors family 1 profile" evidence="12">
    <location>
        <begin position="22"/>
        <end position="252"/>
    </location>
</feature>
<organism evidence="13 14">
    <name type="scientific">Porites lobata</name>
    <dbReference type="NCBI Taxonomy" id="104759"/>
    <lineage>
        <taxon>Eukaryota</taxon>
        <taxon>Metazoa</taxon>
        <taxon>Cnidaria</taxon>
        <taxon>Anthozoa</taxon>
        <taxon>Hexacorallia</taxon>
        <taxon>Scleractinia</taxon>
        <taxon>Fungiina</taxon>
        <taxon>Poritidae</taxon>
        <taxon>Porites</taxon>
    </lineage>
</organism>
<feature type="transmembrane region" description="Helical" evidence="11">
    <location>
        <begin position="198"/>
        <end position="215"/>
    </location>
</feature>
<feature type="transmembrane region" description="Helical" evidence="11">
    <location>
        <begin position="43"/>
        <end position="69"/>
    </location>
</feature>
<keyword evidence="6 11" id="KW-0472">Membrane</keyword>
<evidence type="ECO:0000256" key="10">
    <source>
        <dbReference type="RuleBase" id="RU000688"/>
    </source>
</evidence>
<comment type="caution">
    <text evidence="13">The sequence shown here is derived from an EMBL/GenBank/DDBJ whole genome shotgun (WGS) entry which is preliminary data.</text>
</comment>
<keyword evidence="14" id="KW-1185">Reference proteome</keyword>
<feature type="transmembrane region" description="Helical" evidence="11">
    <location>
        <begin position="330"/>
        <end position="356"/>
    </location>
</feature>
<comment type="subcellular location">
    <subcellularLocation>
        <location evidence="1">Cell membrane</location>
        <topology evidence="1">Multi-pass membrane protein</topology>
    </subcellularLocation>
</comment>
<dbReference type="Proteomes" id="UP001159405">
    <property type="component" value="Unassembled WGS sequence"/>
</dbReference>
<keyword evidence="9 10" id="KW-0807">Transducer</keyword>
<dbReference type="Pfam" id="PF00001">
    <property type="entry name" value="7tm_1"/>
    <property type="match status" value="2"/>
</dbReference>
<dbReference type="SUPFAM" id="SSF81321">
    <property type="entry name" value="Family A G protein-coupled receptor-like"/>
    <property type="match status" value="2"/>
</dbReference>
<keyword evidence="3 10" id="KW-0812">Transmembrane</keyword>
<keyword evidence="5 10" id="KW-0297">G-protein coupled receptor</keyword>
<dbReference type="InterPro" id="IPR000276">
    <property type="entry name" value="GPCR_Rhodpsn"/>
</dbReference>
<evidence type="ECO:0000256" key="7">
    <source>
        <dbReference type="ARBA" id="ARBA00023170"/>
    </source>
</evidence>
<dbReference type="PANTHER" id="PTHR24246">
    <property type="entry name" value="OLFACTORY RECEPTOR AND ADENOSINE RECEPTOR"/>
    <property type="match status" value="1"/>
</dbReference>
<evidence type="ECO:0000256" key="2">
    <source>
        <dbReference type="ARBA" id="ARBA00022475"/>
    </source>
</evidence>
<dbReference type="InterPro" id="IPR017452">
    <property type="entry name" value="GPCR_Rhodpsn_7TM"/>
</dbReference>
<evidence type="ECO:0000256" key="1">
    <source>
        <dbReference type="ARBA" id="ARBA00004651"/>
    </source>
</evidence>
<protein>
    <recommendedName>
        <fullName evidence="12">G-protein coupled receptors family 1 profile domain-containing protein</fullName>
    </recommendedName>
</protein>
<comment type="similarity">
    <text evidence="10">Belongs to the G-protein coupled receptor 1 family.</text>
</comment>
<keyword evidence="7 10" id="KW-0675">Receptor</keyword>
<sequence>SSAQVIAWSCTLATEAVVIVVGNLLIIILFARLNKKLRSKKSLYLVLNMAFADLFLGAVCLPMYVYFLAHGQVKVDEKTPTFFTIIFFVFAQASFITAALISCERFYAIYWPLKHRQTLSTRTYRFGIFTVWTLSILGSLFIVFLLQFVNLVALNSLVCLIFVSVLLIISGLNFGLWRKIQKQPVPHHQNRALQRRRLTKTLLLVSLIALGSWLPPFIYSLISLLGYRISNNISLITYFTYFSNSFINPIVYALRIPDFKDALRLCCFTKHEVMKSEENAAGDEMAADLTLVIQRQTLTVDHNILQLTFEQEIILVSFSYLRKLRSKKSLYLVLNMAFADLFLGAVCLPMYIYFLAHGQVRVDEKTPTFFTIIFFVFAKASFITAALISCERFYAIYWPLKHRQTLSTRAYRFVILTVWTLSILGSLFIVFLLQFVSLVAPTSLVCLIFVSVLLITSGLNFGVWRKIQQQPVPHHQNRAFQRRRLTKTLLLVSLIALGSWLPPLVYSLIAFLGYRMSNTISLITYFTYFSNSFINPIVYALRIPDFKEALRLCCFTRHEVMSSQENAARDEVVADLAPVIQRRTLTMDHNILQLTFEQEIVQDTKL</sequence>
<dbReference type="Gene3D" id="1.20.1070.10">
    <property type="entry name" value="Rhodopsin 7-helix transmembrane proteins"/>
    <property type="match status" value="2"/>
</dbReference>
<feature type="non-terminal residue" evidence="13">
    <location>
        <position position="1"/>
    </location>
</feature>
<feature type="transmembrane region" description="Helical" evidence="11">
    <location>
        <begin position="368"/>
        <end position="389"/>
    </location>
</feature>
<proteinExistence type="inferred from homology"/>
<evidence type="ECO:0000256" key="4">
    <source>
        <dbReference type="ARBA" id="ARBA00022989"/>
    </source>
</evidence>
<dbReference type="PRINTS" id="PR00237">
    <property type="entry name" value="GPCRRHODOPSN"/>
</dbReference>
<dbReference type="PROSITE" id="PS00237">
    <property type="entry name" value="G_PROTEIN_RECEP_F1_1"/>
    <property type="match status" value="2"/>
</dbReference>
<gene>
    <name evidence="13" type="ORF">PLOB_00001708</name>
</gene>
<feature type="transmembrane region" description="Helical" evidence="11">
    <location>
        <begin position="6"/>
        <end position="31"/>
    </location>
</feature>
<dbReference type="EMBL" id="CALNXK010000103">
    <property type="protein sequence ID" value="CAH3155974.1"/>
    <property type="molecule type" value="Genomic_DNA"/>
</dbReference>
<name>A0ABN8Q2M0_9CNID</name>
<feature type="transmembrane region" description="Helical" evidence="11">
    <location>
        <begin position="235"/>
        <end position="254"/>
    </location>
</feature>
<evidence type="ECO:0000256" key="3">
    <source>
        <dbReference type="ARBA" id="ARBA00022692"/>
    </source>
</evidence>
<evidence type="ECO:0000313" key="14">
    <source>
        <dbReference type="Proteomes" id="UP001159405"/>
    </source>
</evidence>
<evidence type="ECO:0000256" key="6">
    <source>
        <dbReference type="ARBA" id="ARBA00023136"/>
    </source>
</evidence>
<feature type="transmembrane region" description="Helical" evidence="11">
    <location>
        <begin position="485"/>
        <end position="514"/>
    </location>
</feature>